<evidence type="ECO:0000313" key="2">
    <source>
        <dbReference type="Proteomes" id="UP001203687"/>
    </source>
</evidence>
<comment type="caution">
    <text evidence="1">The sequence shown here is derived from an EMBL/GenBank/DDBJ whole genome shotgun (WGS) entry which is preliminary data.</text>
</comment>
<dbReference type="Proteomes" id="UP001203687">
    <property type="component" value="Unassembled WGS sequence"/>
</dbReference>
<sequence length="332" mass="39027">MNLKKILFSILIVMSFLSVSSQEKTHEKLGNLILKSVRNNDADLFKTLIIPEAAVWENLKKLYASEWTKEQEQQAFLDLSDNYRQTIENDFMTKFSKMVSKTKLFDLDFNSVSYEVLNEHDAFDKTIGVVRIFGTIEHQKFKYFSFGMIEYQNQFYLVDPRVDISEVNKYSERDFLNSVVLSADDVGKIQSVGSLRINSQKSDAIMFQCIIDNLILFGVEEQYISKEPSKASYLKGEWQFPYRINDTENYIGTVSFNFEYTLEKGILTYMYYNYRHDTDDSDYKSLGLLPFEYNDFVAQVFTQNEYYEMLYDTEINVKLAIKRLNQIVDKCH</sequence>
<dbReference type="EMBL" id="JALPQF010000003">
    <property type="protein sequence ID" value="MCK8479877.1"/>
    <property type="molecule type" value="Genomic_DNA"/>
</dbReference>
<gene>
    <name evidence="1" type="ORF">MUY34_04545</name>
</gene>
<organism evidence="1 2">
    <name type="scientific">Psychroserpens algicola</name>
    <dbReference type="NCBI Taxonomy" id="1719034"/>
    <lineage>
        <taxon>Bacteria</taxon>
        <taxon>Pseudomonadati</taxon>
        <taxon>Bacteroidota</taxon>
        <taxon>Flavobacteriia</taxon>
        <taxon>Flavobacteriales</taxon>
        <taxon>Flavobacteriaceae</taxon>
        <taxon>Psychroserpens</taxon>
    </lineage>
</organism>
<name>A0ABT0H6R6_9FLAO</name>
<protein>
    <recommendedName>
        <fullName evidence="3">DUF4468 domain-containing protein</fullName>
    </recommendedName>
</protein>
<proteinExistence type="predicted"/>
<reference evidence="1" key="1">
    <citation type="submission" date="2022-04" db="EMBL/GenBank/DDBJ databases">
        <authorList>
            <person name="Ren T."/>
        </authorList>
    </citation>
    <scope>NUCLEOTIDE SEQUENCE</scope>
    <source>
        <strain evidence="1">F63249</strain>
    </source>
</reference>
<evidence type="ECO:0008006" key="3">
    <source>
        <dbReference type="Google" id="ProtNLM"/>
    </source>
</evidence>
<evidence type="ECO:0000313" key="1">
    <source>
        <dbReference type="EMBL" id="MCK8479877.1"/>
    </source>
</evidence>
<accession>A0ABT0H6R6</accession>
<keyword evidence="2" id="KW-1185">Reference proteome</keyword>
<dbReference type="RefSeq" id="WP_248412117.1">
    <property type="nucleotide sequence ID" value="NZ_JALPQF010000003.1"/>
</dbReference>